<sequence length="184" mass="19726">MSPTSPRPAQDPARPGPAGAAARTERERAAGTADVTATNTGTPETDPGVRVAGRPPETDPNTPDTAPIVAGHPHGGDDGGATRSPEPRPDGSVESRLLADAEAGRFRERWHEVQAGFVDDPEESVRKADELTAEVVNAIGQALTSRKHELDERWRNEKDAPSDTERLRQALRGYRTLVDRMLGA</sequence>
<proteinExistence type="predicted"/>
<comment type="caution">
    <text evidence="2">The sequence shown here is derived from an EMBL/GenBank/DDBJ whole genome shotgun (WGS) entry which is preliminary data.</text>
</comment>
<dbReference type="EMBL" id="JBHSIT010000020">
    <property type="protein sequence ID" value="MFC4913862.1"/>
    <property type="molecule type" value="Genomic_DNA"/>
</dbReference>
<feature type="region of interest" description="Disordered" evidence="1">
    <location>
        <begin position="1"/>
        <end position="100"/>
    </location>
</feature>
<evidence type="ECO:0000313" key="3">
    <source>
        <dbReference type="Proteomes" id="UP001595872"/>
    </source>
</evidence>
<reference evidence="3" key="1">
    <citation type="journal article" date="2019" name="Int. J. Syst. Evol. Microbiol.">
        <title>The Global Catalogue of Microorganisms (GCM) 10K type strain sequencing project: providing services to taxonomists for standard genome sequencing and annotation.</title>
        <authorList>
            <consortium name="The Broad Institute Genomics Platform"/>
            <consortium name="The Broad Institute Genome Sequencing Center for Infectious Disease"/>
            <person name="Wu L."/>
            <person name="Ma J."/>
        </authorList>
    </citation>
    <scope>NUCLEOTIDE SEQUENCE [LARGE SCALE GENOMIC DNA]</scope>
    <source>
        <strain evidence="3">KLKA75</strain>
    </source>
</reference>
<feature type="compositionally biased region" description="Basic and acidic residues" evidence="1">
    <location>
        <begin position="85"/>
        <end position="100"/>
    </location>
</feature>
<keyword evidence="3" id="KW-1185">Reference proteome</keyword>
<gene>
    <name evidence="2" type="ORF">ACFPCY_41710</name>
</gene>
<name>A0ABV9UB87_9ACTN</name>
<accession>A0ABV9UB87</accession>
<dbReference type="Proteomes" id="UP001595872">
    <property type="component" value="Unassembled WGS sequence"/>
</dbReference>
<dbReference type="RefSeq" id="WP_378265189.1">
    <property type="nucleotide sequence ID" value="NZ_JBHSIT010000020.1"/>
</dbReference>
<feature type="compositionally biased region" description="Low complexity" evidence="1">
    <location>
        <begin position="7"/>
        <end position="22"/>
    </location>
</feature>
<protein>
    <submittedName>
        <fullName evidence="2">Uncharacterized protein</fullName>
    </submittedName>
</protein>
<organism evidence="2 3">
    <name type="scientific">Actinomadura gamaensis</name>
    <dbReference type="NCBI Taxonomy" id="1763541"/>
    <lineage>
        <taxon>Bacteria</taxon>
        <taxon>Bacillati</taxon>
        <taxon>Actinomycetota</taxon>
        <taxon>Actinomycetes</taxon>
        <taxon>Streptosporangiales</taxon>
        <taxon>Thermomonosporaceae</taxon>
        <taxon>Actinomadura</taxon>
    </lineage>
</organism>
<evidence type="ECO:0000313" key="2">
    <source>
        <dbReference type="EMBL" id="MFC4913862.1"/>
    </source>
</evidence>
<evidence type="ECO:0000256" key="1">
    <source>
        <dbReference type="SAM" id="MobiDB-lite"/>
    </source>
</evidence>